<evidence type="ECO:0000313" key="13">
    <source>
        <dbReference type="Proteomes" id="UP000528457"/>
    </source>
</evidence>
<dbReference type="Gene3D" id="6.10.250.690">
    <property type="match status" value="1"/>
</dbReference>
<evidence type="ECO:0000256" key="2">
    <source>
        <dbReference type="ARBA" id="ARBA00022490"/>
    </source>
</evidence>
<dbReference type="GO" id="GO:0006355">
    <property type="term" value="P:regulation of DNA-templated transcription"/>
    <property type="evidence" value="ECO:0007669"/>
    <property type="project" value="InterPro"/>
</dbReference>
<keyword evidence="13" id="KW-1185">Reference proteome</keyword>
<dbReference type="GO" id="GO:0032993">
    <property type="term" value="C:protein-DNA complex"/>
    <property type="evidence" value="ECO:0007669"/>
    <property type="project" value="TreeGrafter"/>
</dbReference>
<dbReference type="Gene3D" id="1.10.10.10">
    <property type="entry name" value="Winged helix-like DNA-binding domain superfamily/Winged helix DNA-binding domain"/>
    <property type="match status" value="1"/>
</dbReference>
<keyword evidence="7" id="KW-0804">Transcription</keyword>
<dbReference type="EMBL" id="JACHHT010000001">
    <property type="protein sequence ID" value="MBB6521477.1"/>
    <property type="molecule type" value="Genomic_DNA"/>
</dbReference>
<evidence type="ECO:0000259" key="11">
    <source>
        <dbReference type="PROSITE" id="PS51755"/>
    </source>
</evidence>
<comment type="subcellular location">
    <subcellularLocation>
        <location evidence="1">Cytoplasm</location>
    </subcellularLocation>
</comment>
<dbReference type="InterPro" id="IPR011006">
    <property type="entry name" value="CheY-like_superfamily"/>
</dbReference>
<accession>A0A7X0MXZ8</accession>
<reference evidence="12 13" key="1">
    <citation type="submission" date="2020-08" db="EMBL/GenBank/DDBJ databases">
        <title>Genomic Encyclopedia of Type Strains, Phase IV (KMG-IV): sequencing the most valuable type-strain genomes for metagenomic binning, comparative biology and taxonomic classification.</title>
        <authorList>
            <person name="Goeker M."/>
        </authorList>
    </citation>
    <scope>NUCLEOTIDE SEQUENCE [LARGE SCALE GENOMIC DNA]</scope>
    <source>
        <strain evidence="12 13">DSM 22368</strain>
    </source>
</reference>
<evidence type="ECO:0000256" key="4">
    <source>
        <dbReference type="ARBA" id="ARBA00023012"/>
    </source>
</evidence>
<dbReference type="Gene3D" id="3.40.50.2300">
    <property type="match status" value="1"/>
</dbReference>
<dbReference type="Pfam" id="PF00486">
    <property type="entry name" value="Trans_reg_C"/>
    <property type="match status" value="1"/>
</dbReference>
<dbReference type="AlphaFoldDB" id="A0A7X0MXZ8"/>
<dbReference type="FunFam" id="3.40.50.2300:FF:000001">
    <property type="entry name" value="DNA-binding response regulator PhoB"/>
    <property type="match status" value="1"/>
</dbReference>
<keyword evidence="3 8" id="KW-0597">Phosphoprotein</keyword>
<dbReference type="SUPFAM" id="SSF46894">
    <property type="entry name" value="C-terminal effector domain of the bipartite response regulators"/>
    <property type="match status" value="1"/>
</dbReference>
<evidence type="ECO:0000259" key="10">
    <source>
        <dbReference type="PROSITE" id="PS50110"/>
    </source>
</evidence>
<dbReference type="RefSeq" id="WP_166848398.1">
    <property type="nucleotide sequence ID" value="NZ_JAAONY010000001.1"/>
</dbReference>
<dbReference type="GO" id="GO:0000156">
    <property type="term" value="F:phosphorelay response regulator activity"/>
    <property type="evidence" value="ECO:0007669"/>
    <property type="project" value="TreeGrafter"/>
</dbReference>
<evidence type="ECO:0000256" key="1">
    <source>
        <dbReference type="ARBA" id="ARBA00004496"/>
    </source>
</evidence>
<evidence type="ECO:0000256" key="8">
    <source>
        <dbReference type="PROSITE-ProRule" id="PRU00169"/>
    </source>
</evidence>
<comment type="caution">
    <text evidence="12">The sequence shown here is derived from an EMBL/GenBank/DDBJ whole genome shotgun (WGS) entry which is preliminary data.</text>
</comment>
<dbReference type="InterPro" id="IPR039420">
    <property type="entry name" value="WalR-like"/>
</dbReference>
<sequence length="216" mass="24959">MSRHILIIEDDPKVNQLLQDLLNEQGFHTQACFDGQQGLESIRQHTFDLILLDVMLPKINGLDVLSQLRELCETPVILLTALGAEQDRIEGFKSGADDYLTKPFSTAELLLRIEAILRRTQYQQHQQATKMLSTEQLDALSLTPVERQIVNFFLDNYEQTLSKPLLYRQALQKSFNQYDRSLDMHISKIRKKLQTLDNTQLAIQTVHGQGYRLHRV</sequence>
<dbReference type="InterPro" id="IPR001867">
    <property type="entry name" value="OmpR/PhoB-type_DNA-bd"/>
</dbReference>
<feature type="modified residue" description="4-aspartylphosphate" evidence="8">
    <location>
        <position position="53"/>
    </location>
</feature>
<organism evidence="12 13">
    <name type="scientific">Pseudoteredinibacter isoporae</name>
    <dbReference type="NCBI Taxonomy" id="570281"/>
    <lineage>
        <taxon>Bacteria</taxon>
        <taxon>Pseudomonadati</taxon>
        <taxon>Pseudomonadota</taxon>
        <taxon>Gammaproteobacteria</taxon>
        <taxon>Cellvibrionales</taxon>
        <taxon>Cellvibrionaceae</taxon>
        <taxon>Pseudoteredinibacter</taxon>
    </lineage>
</organism>
<dbReference type="SMART" id="SM00862">
    <property type="entry name" value="Trans_reg_C"/>
    <property type="match status" value="1"/>
</dbReference>
<dbReference type="InterPro" id="IPR016032">
    <property type="entry name" value="Sig_transdc_resp-reg_C-effctor"/>
</dbReference>
<dbReference type="PROSITE" id="PS50110">
    <property type="entry name" value="RESPONSE_REGULATORY"/>
    <property type="match status" value="1"/>
</dbReference>
<protein>
    <submittedName>
        <fullName evidence="12">Two-component system response regulator PfeR</fullName>
    </submittedName>
</protein>
<dbReference type="InterPro" id="IPR001789">
    <property type="entry name" value="Sig_transdc_resp-reg_receiver"/>
</dbReference>
<dbReference type="PROSITE" id="PS51755">
    <property type="entry name" value="OMPR_PHOB"/>
    <property type="match status" value="1"/>
</dbReference>
<dbReference type="InterPro" id="IPR036388">
    <property type="entry name" value="WH-like_DNA-bd_sf"/>
</dbReference>
<keyword evidence="6 9" id="KW-0238">DNA-binding</keyword>
<evidence type="ECO:0000256" key="9">
    <source>
        <dbReference type="PROSITE-ProRule" id="PRU01091"/>
    </source>
</evidence>
<keyword evidence="4" id="KW-0902">Two-component regulatory system</keyword>
<dbReference type="PANTHER" id="PTHR48111:SF39">
    <property type="entry name" value="TRANSCRIPTIONAL REGULATORY PROTEIN CPXR"/>
    <property type="match status" value="1"/>
</dbReference>
<evidence type="ECO:0000256" key="3">
    <source>
        <dbReference type="ARBA" id="ARBA00022553"/>
    </source>
</evidence>
<feature type="domain" description="OmpR/PhoB-type" evidence="11">
    <location>
        <begin position="114"/>
        <end position="215"/>
    </location>
</feature>
<dbReference type="Proteomes" id="UP000528457">
    <property type="component" value="Unassembled WGS sequence"/>
</dbReference>
<dbReference type="GO" id="GO:0000976">
    <property type="term" value="F:transcription cis-regulatory region binding"/>
    <property type="evidence" value="ECO:0007669"/>
    <property type="project" value="TreeGrafter"/>
</dbReference>
<evidence type="ECO:0000256" key="7">
    <source>
        <dbReference type="ARBA" id="ARBA00023163"/>
    </source>
</evidence>
<keyword evidence="5" id="KW-0805">Transcription regulation</keyword>
<dbReference type="SMART" id="SM00448">
    <property type="entry name" value="REC"/>
    <property type="match status" value="1"/>
</dbReference>
<dbReference type="PANTHER" id="PTHR48111">
    <property type="entry name" value="REGULATOR OF RPOS"/>
    <property type="match status" value="1"/>
</dbReference>
<dbReference type="CDD" id="cd00383">
    <property type="entry name" value="trans_reg_C"/>
    <property type="match status" value="1"/>
</dbReference>
<dbReference type="Pfam" id="PF00072">
    <property type="entry name" value="Response_reg"/>
    <property type="match status" value="1"/>
</dbReference>
<name>A0A7X0MXZ8_9GAMM</name>
<gene>
    <name evidence="12" type="ORF">HNR48_001755</name>
</gene>
<keyword evidence="2" id="KW-0963">Cytoplasm</keyword>
<feature type="domain" description="Response regulatory" evidence="10">
    <location>
        <begin position="4"/>
        <end position="117"/>
    </location>
</feature>
<feature type="DNA-binding region" description="OmpR/PhoB-type" evidence="9">
    <location>
        <begin position="114"/>
        <end position="215"/>
    </location>
</feature>
<dbReference type="GO" id="GO:0005829">
    <property type="term" value="C:cytosol"/>
    <property type="evidence" value="ECO:0007669"/>
    <property type="project" value="TreeGrafter"/>
</dbReference>
<proteinExistence type="predicted"/>
<dbReference type="SUPFAM" id="SSF52172">
    <property type="entry name" value="CheY-like"/>
    <property type="match status" value="1"/>
</dbReference>
<dbReference type="InParanoid" id="A0A7X0MXZ8"/>
<evidence type="ECO:0000256" key="5">
    <source>
        <dbReference type="ARBA" id="ARBA00023015"/>
    </source>
</evidence>
<evidence type="ECO:0000256" key="6">
    <source>
        <dbReference type="ARBA" id="ARBA00023125"/>
    </source>
</evidence>
<evidence type="ECO:0000313" key="12">
    <source>
        <dbReference type="EMBL" id="MBB6521477.1"/>
    </source>
</evidence>